<name>A0A2I1N9S8_9BACT</name>
<accession>A0A2I1N9S8</accession>
<evidence type="ECO:0000256" key="1">
    <source>
        <dbReference type="SAM" id="Phobius"/>
    </source>
</evidence>
<feature type="transmembrane region" description="Helical" evidence="1">
    <location>
        <begin position="73"/>
        <end position="94"/>
    </location>
</feature>
<feature type="transmembrane region" description="Helical" evidence="1">
    <location>
        <begin position="34"/>
        <end position="61"/>
    </location>
</feature>
<evidence type="ECO:0000313" key="3">
    <source>
        <dbReference type="Proteomes" id="UP000234639"/>
    </source>
</evidence>
<reference evidence="2 3" key="1">
    <citation type="submission" date="2017-12" db="EMBL/GenBank/DDBJ databases">
        <title>Phylogenetic diversity of female urinary microbiome.</title>
        <authorList>
            <person name="Thomas-White K."/>
            <person name="Wolfe A.J."/>
        </authorList>
    </citation>
    <scope>NUCLEOTIDE SEQUENCE [LARGE SCALE GENOMIC DNA]</scope>
    <source>
        <strain evidence="2 3">UMB0112</strain>
    </source>
</reference>
<organism evidence="2 3">
    <name type="scientific">Campylobacter ureolyticus</name>
    <dbReference type="NCBI Taxonomy" id="827"/>
    <lineage>
        <taxon>Bacteria</taxon>
        <taxon>Pseudomonadati</taxon>
        <taxon>Campylobacterota</taxon>
        <taxon>Epsilonproteobacteria</taxon>
        <taxon>Campylobacterales</taxon>
        <taxon>Campylobacteraceae</taxon>
        <taxon>Campylobacter</taxon>
    </lineage>
</organism>
<keyword evidence="1" id="KW-1133">Transmembrane helix</keyword>
<proteinExistence type="predicted"/>
<keyword evidence="1" id="KW-0812">Transmembrane</keyword>
<evidence type="ECO:0008006" key="4">
    <source>
        <dbReference type="Google" id="ProtNLM"/>
    </source>
</evidence>
<protein>
    <recommendedName>
        <fullName evidence="4">Mercuric transport protein MerT</fullName>
    </recommendedName>
</protein>
<dbReference type="AlphaFoldDB" id="A0A2I1N9S8"/>
<dbReference type="EMBL" id="PKHU01000004">
    <property type="protein sequence ID" value="PKZ29115.1"/>
    <property type="molecule type" value="Genomic_DNA"/>
</dbReference>
<keyword evidence="1" id="KW-0472">Membrane</keyword>
<gene>
    <name evidence="2" type="ORF">CYJ41_04565</name>
</gene>
<sequence length="143" mass="16223">MFKTTMMLKISAMSTNQQQKPKNNKNIKGDKKSISLAISAFISAVLATSCCLPALCFLLFGSSFGALSFFEPLSKYRCILSLIAGIFFLAFIYYKFIKRCTQNCCVEKPSLKAKLGIFLTFLIFMFILFYPEILGFIMEKFYA</sequence>
<feature type="transmembrane region" description="Helical" evidence="1">
    <location>
        <begin position="115"/>
        <end position="138"/>
    </location>
</feature>
<evidence type="ECO:0000313" key="2">
    <source>
        <dbReference type="EMBL" id="PKZ29115.1"/>
    </source>
</evidence>
<dbReference type="Proteomes" id="UP000234639">
    <property type="component" value="Unassembled WGS sequence"/>
</dbReference>
<dbReference type="RefSeq" id="WP_101637181.1">
    <property type="nucleotide sequence ID" value="NZ_PKHU01000004.1"/>
</dbReference>
<comment type="caution">
    <text evidence="2">The sequence shown here is derived from an EMBL/GenBank/DDBJ whole genome shotgun (WGS) entry which is preliminary data.</text>
</comment>